<keyword evidence="10" id="KW-1185">Reference proteome</keyword>
<evidence type="ECO:0000313" key="10">
    <source>
        <dbReference type="Proteomes" id="UP000828390"/>
    </source>
</evidence>
<dbReference type="InterPro" id="IPR001360">
    <property type="entry name" value="Glyco_hydro_1"/>
</dbReference>
<evidence type="ECO:0000256" key="5">
    <source>
        <dbReference type="PROSITE-ProRule" id="PRU10055"/>
    </source>
</evidence>
<dbReference type="Proteomes" id="UP000828390">
    <property type="component" value="Unassembled WGS sequence"/>
</dbReference>
<organism evidence="9 10">
    <name type="scientific">Dreissena polymorpha</name>
    <name type="common">Zebra mussel</name>
    <name type="synonym">Mytilus polymorpha</name>
    <dbReference type="NCBI Taxonomy" id="45954"/>
    <lineage>
        <taxon>Eukaryota</taxon>
        <taxon>Metazoa</taxon>
        <taxon>Spiralia</taxon>
        <taxon>Lophotrochozoa</taxon>
        <taxon>Mollusca</taxon>
        <taxon>Bivalvia</taxon>
        <taxon>Autobranchia</taxon>
        <taxon>Heteroconchia</taxon>
        <taxon>Euheterodonta</taxon>
        <taxon>Imparidentia</taxon>
        <taxon>Neoheterodontei</taxon>
        <taxon>Myida</taxon>
        <taxon>Dreissenoidea</taxon>
        <taxon>Dreissenidae</taxon>
        <taxon>Dreissena</taxon>
    </lineage>
</organism>
<reference evidence="9" key="2">
    <citation type="submission" date="2020-11" db="EMBL/GenBank/DDBJ databases">
        <authorList>
            <person name="McCartney M.A."/>
            <person name="Auch B."/>
            <person name="Kono T."/>
            <person name="Mallez S."/>
            <person name="Becker A."/>
            <person name="Gohl D.M."/>
            <person name="Silverstein K.A.T."/>
            <person name="Koren S."/>
            <person name="Bechman K.B."/>
            <person name="Herman A."/>
            <person name="Abrahante J.E."/>
            <person name="Garbe J."/>
        </authorList>
    </citation>
    <scope>NUCLEOTIDE SEQUENCE</scope>
    <source>
        <strain evidence="9">Duluth1</strain>
        <tissue evidence="9">Whole animal</tissue>
    </source>
</reference>
<keyword evidence="4" id="KW-0326">Glycosidase</keyword>
<feature type="transmembrane region" description="Helical" evidence="8">
    <location>
        <begin position="536"/>
        <end position="554"/>
    </location>
</feature>
<keyword evidence="8" id="KW-0472">Membrane</keyword>
<comment type="caution">
    <text evidence="9">The sequence shown here is derived from an EMBL/GenBank/DDBJ whole genome shotgun (WGS) entry which is preliminary data.</text>
</comment>
<dbReference type="PANTHER" id="PTHR10353">
    <property type="entry name" value="GLYCOSYL HYDROLASE"/>
    <property type="match status" value="1"/>
</dbReference>
<dbReference type="SUPFAM" id="SSF51445">
    <property type="entry name" value="(Trans)glycosidases"/>
    <property type="match status" value="1"/>
</dbReference>
<feature type="active site" description="Nucleophile" evidence="5">
    <location>
        <position position="220"/>
    </location>
</feature>
<keyword evidence="8" id="KW-0812">Transmembrane</keyword>
<dbReference type="Gene3D" id="3.20.20.80">
    <property type="entry name" value="Glycosidases"/>
    <property type="match status" value="1"/>
</dbReference>
<dbReference type="EMBL" id="JAIWYP010000001">
    <property type="protein sequence ID" value="KAH3891377.1"/>
    <property type="molecule type" value="Genomic_DNA"/>
</dbReference>
<accession>A0A9D4S673</accession>
<dbReference type="PROSITE" id="PS00572">
    <property type="entry name" value="GLYCOSYL_HYDROL_F1_1"/>
    <property type="match status" value="1"/>
</dbReference>
<evidence type="ECO:0000256" key="7">
    <source>
        <dbReference type="SAM" id="MobiDB-lite"/>
    </source>
</evidence>
<comment type="similarity">
    <text evidence="1 6">Belongs to the glycosyl hydrolase 1 family.</text>
</comment>
<dbReference type="EC" id="3.2.1.21" evidence="2"/>
<dbReference type="GO" id="GO:0008422">
    <property type="term" value="F:beta-glucosidase activity"/>
    <property type="evidence" value="ECO:0007669"/>
    <property type="project" value="TreeGrafter"/>
</dbReference>
<evidence type="ECO:0000313" key="9">
    <source>
        <dbReference type="EMBL" id="KAH3891377.1"/>
    </source>
</evidence>
<dbReference type="InterPro" id="IPR018120">
    <property type="entry name" value="Glyco_hydro_1_AS"/>
</dbReference>
<name>A0A9D4S673_DREPO</name>
<dbReference type="PANTHER" id="PTHR10353:SF36">
    <property type="entry name" value="LP05116P"/>
    <property type="match status" value="1"/>
</dbReference>
<dbReference type="PRINTS" id="PR00131">
    <property type="entry name" value="GLHYDRLASE1"/>
</dbReference>
<evidence type="ECO:0000256" key="1">
    <source>
        <dbReference type="ARBA" id="ARBA00010838"/>
    </source>
</evidence>
<dbReference type="Pfam" id="PF00232">
    <property type="entry name" value="Glyco_hydro_1"/>
    <property type="match status" value="1"/>
</dbReference>
<dbReference type="InterPro" id="IPR017853">
    <property type="entry name" value="GH"/>
</dbReference>
<keyword evidence="8" id="KW-1133">Transmembrane helix</keyword>
<feature type="compositionally biased region" description="Polar residues" evidence="7">
    <location>
        <begin position="321"/>
        <end position="336"/>
    </location>
</feature>
<gene>
    <name evidence="9" type="ORF">DPMN_015476</name>
</gene>
<proteinExistence type="inferred from homology"/>
<evidence type="ECO:0000256" key="6">
    <source>
        <dbReference type="RuleBase" id="RU003690"/>
    </source>
</evidence>
<evidence type="ECO:0000256" key="2">
    <source>
        <dbReference type="ARBA" id="ARBA00012744"/>
    </source>
</evidence>
<dbReference type="AlphaFoldDB" id="A0A9D4S673"/>
<feature type="region of interest" description="Disordered" evidence="7">
    <location>
        <begin position="312"/>
        <end position="336"/>
    </location>
</feature>
<evidence type="ECO:0000256" key="4">
    <source>
        <dbReference type="ARBA" id="ARBA00023295"/>
    </source>
</evidence>
<reference evidence="9" key="1">
    <citation type="journal article" date="2019" name="bioRxiv">
        <title>The Genome of the Zebra Mussel, Dreissena polymorpha: A Resource for Invasive Species Research.</title>
        <authorList>
            <person name="McCartney M.A."/>
            <person name="Auch B."/>
            <person name="Kono T."/>
            <person name="Mallez S."/>
            <person name="Zhang Y."/>
            <person name="Obille A."/>
            <person name="Becker A."/>
            <person name="Abrahante J.E."/>
            <person name="Garbe J."/>
            <person name="Badalamenti J.P."/>
            <person name="Herman A."/>
            <person name="Mangelson H."/>
            <person name="Liachko I."/>
            <person name="Sullivan S."/>
            <person name="Sone E.D."/>
            <person name="Koren S."/>
            <person name="Silverstein K.A.T."/>
            <person name="Beckman K.B."/>
            <person name="Gohl D.M."/>
        </authorList>
    </citation>
    <scope>NUCLEOTIDE SEQUENCE</scope>
    <source>
        <strain evidence="9">Duluth1</strain>
        <tissue evidence="9">Whole animal</tissue>
    </source>
</reference>
<protein>
    <recommendedName>
        <fullName evidence="2">beta-glucosidase</fullName>
        <ecNumber evidence="2">3.2.1.21</ecNumber>
    </recommendedName>
</protein>
<evidence type="ECO:0000256" key="3">
    <source>
        <dbReference type="ARBA" id="ARBA00022801"/>
    </source>
</evidence>
<evidence type="ECO:0000256" key="8">
    <source>
        <dbReference type="SAM" id="Phobius"/>
    </source>
</evidence>
<dbReference type="GO" id="GO:0005975">
    <property type="term" value="P:carbohydrate metabolic process"/>
    <property type="evidence" value="ECO:0007669"/>
    <property type="project" value="InterPro"/>
</dbReference>
<keyword evidence="3" id="KW-0378">Hydrolase</keyword>
<sequence length="614" mass="69253">MSSLNFKVEFWITHNEPWAVSVNIYGSDPSNGGINVYRAAHNLLRSHARVSHLHRTKYRHNKGKLGIVLSHMNGEPMDRDSLADIEAAERFNQFNLGWFANPIFGNGDYPDVLKWQVGNKSLEQGFAQSRLPAFTDEEKRMILGSADFLGYNMYTSTRVKASVRPLSMQNHAGDADLIDMQDPSWEGSGSSWLKVTPWGMRAGLNWIRSHYNNVPVYVTENGVSDNTGQTDDPMRINYYKMYINEVLKAIRLDGCDVRGYTAWSFMDNFEWMMGYSEHFGLHAVNFSDPSRHRTPKASAAYYTSIIENNGFVKPGNDERTSTTAGPESTETSQPHSSGWRIVVDIQFCTWKYTRSEWKIAAEDVGGNTADLRLEIYSDLIDMIGINNSCVASSDGGNSSKEKSDPIRQHKVTLSRPAFHEQNRVDAAVGRCEAIDLVSYRLENATWACCTASHNINWIFVDCAKQTVLALACLNLQYADDLLSKTCGELSLRHQCLEFQSLDGNGVWCSKTFFAETVITERAIAAPEAPVITMETAAYMCAAFILVAFILAVIIPESKCRPSYKYDKEKALRVPLEIYEMCGETYKPSAKKRRLNDNTICNERSRRFQVTEVND</sequence>